<dbReference type="EMBL" id="JAUSUG010000019">
    <property type="protein sequence ID" value="MDQ0256702.1"/>
    <property type="molecule type" value="Genomic_DNA"/>
</dbReference>
<evidence type="ECO:0000313" key="2">
    <source>
        <dbReference type="EMBL" id="MDQ0256702.1"/>
    </source>
</evidence>
<protein>
    <submittedName>
        <fullName evidence="2">Sortase A</fullName>
        <ecNumber evidence="2">3.4.22.70</ecNumber>
    </submittedName>
</protein>
<sequence>MNKLLIVVIVIGLSVSGYSGFQWYEGRKAVKNIAAEEVVVQAKPIKQLNKNREEISFPDIPIMSDEMSRFYKGEEMAELRIPVIGKSYSVYWGTDDDTLDQGVGMYVSEWTTTPDQLRHTVVSGHRDTVFRELGDVKEGDEITVVYDGVHYIYEVKDIWITDAEDRTVIVRKDNAILTLTTCYPFNFIGNAPDRYIIQAELIGKEI</sequence>
<dbReference type="InterPro" id="IPR053525">
    <property type="entry name" value="Sortase_D"/>
</dbReference>
<dbReference type="CDD" id="cd05828">
    <property type="entry name" value="Sortase_D_1"/>
    <property type="match status" value="1"/>
</dbReference>
<keyword evidence="3" id="KW-1185">Reference proteome</keyword>
<evidence type="ECO:0000313" key="3">
    <source>
        <dbReference type="Proteomes" id="UP001230005"/>
    </source>
</evidence>
<gene>
    <name evidence="2" type="ORF">J2S74_004124</name>
</gene>
<organism evidence="2 3">
    <name type="scientific">Evansella vedderi</name>
    <dbReference type="NCBI Taxonomy" id="38282"/>
    <lineage>
        <taxon>Bacteria</taxon>
        <taxon>Bacillati</taxon>
        <taxon>Bacillota</taxon>
        <taxon>Bacilli</taxon>
        <taxon>Bacillales</taxon>
        <taxon>Bacillaceae</taxon>
        <taxon>Evansella</taxon>
    </lineage>
</organism>
<reference evidence="2 3" key="1">
    <citation type="submission" date="2023-07" db="EMBL/GenBank/DDBJ databases">
        <title>Genomic Encyclopedia of Type Strains, Phase IV (KMG-IV): sequencing the most valuable type-strain genomes for metagenomic binning, comparative biology and taxonomic classification.</title>
        <authorList>
            <person name="Goeker M."/>
        </authorList>
    </citation>
    <scope>NUCLEOTIDE SEQUENCE [LARGE SCALE GENOMIC DNA]</scope>
    <source>
        <strain evidence="2 3">DSM 9768</strain>
    </source>
</reference>
<accession>A0ABT9ZZN9</accession>
<proteinExistence type="predicted"/>
<comment type="caution">
    <text evidence="2">The sequence shown here is derived from an EMBL/GenBank/DDBJ whole genome shotgun (WGS) entry which is preliminary data.</text>
</comment>
<dbReference type="InterPro" id="IPR023365">
    <property type="entry name" value="Sortase_dom-sf"/>
</dbReference>
<evidence type="ECO:0000256" key="1">
    <source>
        <dbReference type="ARBA" id="ARBA00022801"/>
    </source>
</evidence>
<dbReference type="NCBIfam" id="NF033746">
    <property type="entry name" value="class_D_sortase"/>
    <property type="match status" value="1"/>
</dbReference>
<dbReference type="Proteomes" id="UP001230005">
    <property type="component" value="Unassembled WGS sequence"/>
</dbReference>
<dbReference type="InterPro" id="IPR041999">
    <property type="entry name" value="Sortase_D_1"/>
</dbReference>
<dbReference type="Gene3D" id="2.40.260.10">
    <property type="entry name" value="Sortase"/>
    <property type="match status" value="1"/>
</dbReference>
<dbReference type="RefSeq" id="WP_307329260.1">
    <property type="nucleotide sequence ID" value="NZ_JAUSUG010000019.1"/>
</dbReference>
<dbReference type="EC" id="3.4.22.70" evidence="2"/>
<dbReference type="GO" id="GO:0016787">
    <property type="term" value="F:hydrolase activity"/>
    <property type="evidence" value="ECO:0007669"/>
    <property type="project" value="UniProtKB-KW"/>
</dbReference>
<dbReference type="SUPFAM" id="SSF63817">
    <property type="entry name" value="Sortase"/>
    <property type="match status" value="1"/>
</dbReference>
<dbReference type="NCBIfam" id="TIGR01076">
    <property type="entry name" value="sortase_fam"/>
    <property type="match status" value="1"/>
</dbReference>
<keyword evidence="1 2" id="KW-0378">Hydrolase</keyword>
<dbReference type="InterPro" id="IPR005754">
    <property type="entry name" value="Sortase"/>
</dbReference>
<name>A0ABT9ZZN9_9BACI</name>
<dbReference type="Pfam" id="PF04203">
    <property type="entry name" value="Sortase"/>
    <property type="match status" value="1"/>
</dbReference>